<dbReference type="RefSeq" id="WP_087632092.1">
    <property type="nucleotide sequence ID" value="NZ_FCNZ02000016.1"/>
</dbReference>
<keyword evidence="2" id="KW-1185">Reference proteome</keyword>
<comment type="caution">
    <text evidence="1">The sequence shown here is derived from an EMBL/GenBank/DDBJ whole genome shotgun (WGS) entry which is preliminary data.</text>
</comment>
<evidence type="ECO:0000313" key="2">
    <source>
        <dbReference type="Proteomes" id="UP000054717"/>
    </source>
</evidence>
<accession>A0A158JH82</accession>
<reference evidence="1" key="1">
    <citation type="submission" date="2016-01" db="EMBL/GenBank/DDBJ databases">
        <authorList>
            <person name="Peeters Charlotte."/>
        </authorList>
    </citation>
    <scope>NUCLEOTIDE SEQUENCE</scope>
    <source>
        <strain evidence="1">LMG 22936</strain>
    </source>
</reference>
<organism evidence="1 2">
    <name type="scientific">Caballeronia telluris</name>
    <dbReference type="NCBI Taxonomy" id="326475"/>
    <lineage>
        <taxon>Bacteria</taxon>
        <taxon>Pseudomonadati</taxon>
        <taxon>Pseudomonadota</taxon>
        <taxon>Betaproteobacteria</taxon>
        <taxon>Burkholderiales</taxon>
        <taxon>Burkholderiaceae</taxon>
        <taxon>Caballeronia</taxon>
    </lineage>
</organism>
<evidence type="ECO:0000313" key="1">
    <source>
        <dbReference type="EMBL" id="SAL67809.1"/>
    </source>
</evidence>
<dbReference type="EMBL" id="FCNZ02000016">
    <property type="protein sequence ID" value="SAL67809.1"/>
    <property type="molecule type" value="Genomic_DNA"/>
</dbReference>
<dbReference type="Proteomes" id="UP000054717">
    <property type="component" value="Unassembled WGS sequence"/>
</dbReference>
<sequence length="182" mass="19131">MEKGGSKHSGAEAITLIDEQLRVLTIALGGAGALSPADGVELARKHAPPLVLGAQPPAGADTEPPSRAKVQRVLVTNALLAVGGFLEDHDIANSRAPEIQFLSRVRDAIRNGNVLTLRPGESVPETHLGDLTIRASDTGRPLFCEDDEANGLMRIGDAVALLQRVADHLRGMRHLYSAGDAG</sequence>
<gene>
    <name evidence="1" type="ORF">AWB66_04204</name>
</gene>
<protein>
    <submittedName>
        <fullName evidence="1">Uncharacterized protein</fullName>
    </submittedName>
</protein>
<proteinExistence type="predicted"/>
<name>A0A158JH82_9BURK</name>
<dbReference type="AlphaFoldDB" id="A0A158JH82"/>